<dbReference type="RefSeq" id="WP_100211912.1">
    <property type="nucleotide sequence ID" value="NZ_CP138495.1"/>
</dbReference>
<proteinExistence type="predicted"/>
<protein>
    <submittedName>
        <fullName evidence="1">Probable lipoprotein</fullName>
    </submittedName>
</protein>
<sequence>MKKIIAIFFVIVGMMSSCTKDEASMYKHRILPVKEIKAPKEFEFGRVATITITYELPNTCSYFRSLYYEYKGTTRVIAVNVVEDLETACTQKVIKNEFKFPVRAVQRNDYLFKFWKGKDKEGKDVFKEVVIPVK</sequence>
<gene>
    <name evidence="1" type="ORF">MARIT_3064</name>
</gene>
<dbReference type="AlphaFoldDB" id="A0A2H1EDE4"/>
<dbReference type="OrthoDB" id="893802at2"/>
<keyword evidence="2" id="KW-1185">Reference proteome</keyword>
<organism evidence="1 2">
    <name type="scientific">Tenacibaculum maritimum NCIMB 2154</name>
    <dbReference type="NCBI Taxonomy" id="1349785"/>
    <lineage>
        <taxon>Bacteria</taxon>
        <taxon>Pseudomonadati</taxon>
        <taxon>Bacteroidota</taxon>
        <taxon>Flavobacteriia</taxon>
        <taxon>Flavobacteriales</taxon>
        <taxon>Flavobacteriaceae</taxon>
        <taxon>Tenacibaculum</taxon>
    </lineage>
</organism>
<evidence type="ECO:0000313" key="1">
    <source>
        <dbReference type="EMBL" id="SFZ85121.1"/>
    </source>
</evidence>
<reference evidence="1 2" key="1">
    <citation type="submission" date="2016-11" db="EMBL/GenBank/DDBJ databases">
        <authorList>
            <person name="Jaros S."/>
            <person name="Januszkiewicz K."/>
            <person name="Wedrychowicz H."/>
        </authorList>
    </citation>
    <scope>NUCLEOTIDE SEQUENCE [LARGE SCALE GENOMIC DNA]</scope>
    <source>
        <strain evidence="1">NCIMB 2154T</strain>
    </source>
</reference>
<dbReference type="PROSITE" id="PS51257">
    <property type="entry name" value="PROKAR_LIPOPROTEIN"/>
    <property type="match status" value="1"/>
</dbReference>
<name>A0A2H1EDE4_9FLAO</name>
<dbReference type="EMBL" id="LT634361">
    <property type="protein sequence ID" value="SFZ85121.1"/>
    <property type="molecule type" value="Genomic_DNA"/>
</dbReference>
<dbReference type="GeneID" id="47724507"/>
<dbReference type="STRING" id="1349785.GCA_000509405_01607"/>
<keyword evidence="1" id="KW-0449">Lipoprotein</keyword>
<accession>A0A2H1EDE4</accession>
<dbReference type="Proteomes" id="UP000231564">
    <property type="component" value="Chromosome MARIT"/>
</dbReference>
<dbReference type="KEGG" id="tmar:MARIT_3064"/>
<evidence type="ECO:0000313" key="2">
    <source>
        <dbReference type="Proteomes" id="UP000231564"/>
    </source>
</evidence>